<accession>A0A7W4VQ59</accession>
<proteinExistence type="predicted"/>
<keyword evidence="3" id="KW-1185">Reference proteome</keyword>
<feature type="region of interest" description="Disordered" evidence="1">
    <location>
        <begin position="1"/>
        <end position="23"/>
    </location>
</feature>
<sequence length="286" mass="30069">MSQDLRRQEPLPATTGHAAAPEVALSDEDREALRQAVLALEGPSYVARLSALAGRPIELLGQTLPVPVSSLISKATQAALTRALRYALKTIPKEGRHPETRIHKALAALSGAMGGALGISAVLVELPVSTTIMLRSIARIAQSEGENLEDSETALACVQVFALGGHSGSDNLHEAGYFAVRAAMAKSVTRALQQMAGRGVVDESTSAIVRLLAQIGARFGVVVSQKVAAQAVPVLGAIGGAAVNAAFVDHFQMLARGHFTVRRLERIYGKGTVRGAYDRIRAQEGL</sequence>
<comment type="caution">
    <text evidence="2">The sequence shown here is derived from an EMBL/GenBank/DDBJ whole genome shotgun (WGS) entry which is preliminary data.</text>
</comment>
<dbReference type="EMBL" id="JACHWB010000006">
    <property type="protein sequence ID" value="MBB3020867.1"/>
    <property type="molecule type" value="Genomic_DNA"/>
</dbReference>
<dbReference type="RefSeq" id="WP_183453232.1">
    <property type="nucleotide sequence ID" value="NZ_JACHWB010000006.1"/>
</dbReference>
<evidence type="ECO:0000313" key="3">
    <source>
        <dbReference type="Proteomes" id="UP000532010"/>
    </source>
</evidence>
<evidence type="ECO:0000256" key="1">
    <source>
        <dbReference type="SAM" id="MobiDB-lite"/>
    </source>
</evidence>
<gene>
    <name evidence="2" type="ORF">FHR70_003955</name>
</gene>
<dbReference type="AlphaFoldDB" id="A0A7W4VQ59"/>
<dbReference type="InterPro" id="IPR024787">
    <property type="entry name" value="EcsC"/>
</dbReference>
<reference evidence="2 3" key="1">
    <citation type="submission" date="2020-08" db="EMBL/GenBank/DDBJ databases">
        <title>The Agave Microbiome: Exploring the role of microbial communities in plant adaptations to desert environments.</title>
        <authorList>
            <person name="Partida-Martinez L.P."/>
        </authorList>
    </citation>
    <scope>NUCLEOTIDE SEQUENCE [LARGE SCALE GENOMIC DNA]</scope>
    <source>
        <strain evidence="2 3">AT3.9</strain>
    </source>
</reference>
<dbReference type="PANTHER" id="PTHR41260:SF1">
    <property type="entry name" value="PROTEIN ECSC"/>
    <property type="match status" value="1"/>
</dbReference>
<dbReference type="PANTHER" id="PTHR41260">
    <property type="entry name" value="PROTEIN ECSC"/>
    <property type="match status" value="1"/>
</dbReference>
<protein>
    <recommendedName>
        <fullName evidence="4">EcsC protein family protein</fullName>
    </recommendedName>
</protein>
<dbReference type="Proteomes" id="UP000532010">
    <property type="component" value="Unassembled WGS sequence"/>
</dbReference>
<dbReference type="Pfam" id="PF12787">
    <property type="entry name" value="EcsC"/>
    <property type="match status" value="1"/>
</dbReference>
<organism evidence="2 3">
    <name type="scientific">Microvirga lupini</name>
    <dbReference type="NCBI Taxonomy" id="420324"/>
    <lineage>
        <taxon>Bacteria</taxon>
        <taxon>Pseudomonadati</taxon>
        <taxon>Pseudomonadota</taxon>
        <taxon>Alphaproteobacteria</taxon>
        <taxon>Hyphomicrobiales</taxon>
        <taxon>Methylobacteriaceae</taxon>
        <taxon>Microvirga</taxon>
    </lineage>
</organism>
<name>A0A7W4VQ59_9HYPH</name>
<evidence type="ECO:0000313" key="2">
    <source>
        <dbReference type="EMBL" id="MBB3020867.1"/>
    </source>
</evidence>
<evidence type="ECO:0008006" key="4">
    <source>
        <dbReference type="Google" id="ProtNLM"/>
    </source>
</evidence>